<gene>
    <name evidence="2" type="ORF">RAJCM14343_0503</name>
</gene>
<organism evidence="2 3">
    <name type="scientific">Rhodococcus aetherivorans</name>
    <dbReference type="NCBI Taxonomy" id="191292"/>
    <lineage>
        <taxon>Bacteria</taxon>
        <taxon>Bacillati</taxon>
        <taxon>Actinomycetota</taxon>
        <taxon>Actinomycetes</taxon>
        <taxon>Mycobacteriales</taxon>
        <taxon>Nocardiaceae</taxon>
        <taxon>Rhodococcus</taxon>
    </lineage>
</organism>
<feature type="region of interest" description="Disordered" evidence="1">
    <location>
        <begin position="1"/>
        <end position="48"/>
    </location>
</feature>
<accession>A0ABQ0YFE2</accession>
<sequence length="48" mass="4895">MGDGPPEAGVTCALGRTGPPRLSAGRPGRVNANSGTTPGRRRRSPPVR</sequence>
<feature type="compositionally biased region" description="Basic residues" evidence="1">
    <location>
        <begin position="39"/>
        <end position="48"/>
    </location>
</feature>
<protein>
    <submittedName>
        <fullName evidence="2">Uncharacterized protein</fullName>
    </submittedName>
</protein>
<evidence type="ECO:0000313" key="3">
    <source>
        <dbReference type="Proteomes" id="UP000325466"/>
    </source>
</evidence>
<proteinExistence type="predicted"/>
<name>A0ABQ0YFE2_9NOCA</name>
<reference evidence="2 3" key="1">
    <citation type="journal article" date="2018" name="Biodegradation">
        <title>1,4-Dioxane degradation characteristics of Rhodococcus aetherivorans JCM 14343.</title>
        <authorList>
            <person name="Inoue D."/>
            <person name="Tsunoda T."/>
            <person name="Yamamoto N."/>
            <person name="Ike M."/>
            <person name="Sei K."/>
        </authorList>
    </citation>
    <scope>NUCLEOTIDE SEQUENCE [LARGE SCALE GENOMIC DNA]</scope>
    <source>
        <strain evidence="2 3">JCM 14343</strain>
    </source>
</reference>
<evidence type="ECO:0000313" key="2">
    <source>
        <dbReference type="EMBL" id="GES35256.1"/>
    </source>
</evidence>
<comment type="caution">
    <text evidence="2">The sequence shown here is derived from an EMBL/GenBank/DDBJ whole genome shotgun (WGS) entry which is preliminary data.</text>
</comment>
<dbReference type="EMBL" id="BLAH01000017">
    <property type="protein sequence ID" value="GES35256.1"/>
    <property type="molecule type" value="Genomic_DNA"/>
</dbReference>
<evidence type="ECO:0000256" key="1">
    <source>
        <dbReference type="SAM" id="MobiDB-lite"/>
    </source>
</evidence>
<dbReference type="Proteomes" id="UP000325466">
    <property type="component" value="Unassembled WGS sequence"/>
</dbReference>
<keyword evidence="3" id="KW-1185">Reference proteome</keyword>